<dbReference type="STRING" id="1423777.FD46_GL000800"/>
<keyword evidence="2 5" id="KW-0285">Flavoprotein</keyword>
<keyword evidence="4 5" id="KW-0560">Oxidoreductase</keyword>
<dbReference type="NCBIfam" id="TIGR01813">
    <property type="entry name" value="flavo_cyto_c"/>
    <property type="match status" value="1"/>
</dbReference>
<dbReference type="InterPro" id="IPR010960">
    <property type="entry name" value="Flavocytochrome_c"/>
</dbReference>
<dbReference type="PANTHER" id="PTHR43400:SF7">
    <property type="entry name" value="FAD-DEPENDENT OXIDOREDUCTASE 2 FAD BINDING DOMAIN-CONTAINING PROTEIN"/>
    <property type="match status" value="1"/>
</dbReference>
<dbReference type="NCBIfam" id="NF005064">
    <property type="entry name" value="PRK06481.1"/>
    <property type="match status" value="1"/>
</dbReference>
<dbReference type="PANTHER" id="PTHR43400">
    <property type="entry name" value="FUMARATE REDUCTASE"/>
    <property type="match status" value="1"/>
</dbReference>
<evidence type="ECO:0000256" key="5">
    <source>
        <dbReference type="RuleBase" id="RU366062"/>
    </source>
</evidence>
<gene>
    <name evidence="7" type="ORF">FD46_GL000800</name>
</gene>
<dbReference type="GO" id="GO:0033765">
    <property type="term" value="F:steroid dehydrogenase activity, acting on the CH-CH group of donors"/>
    <property type="evidence" value="ECO:0007669"/>
    <property type="project" value="UniProtKB-ARBA"/>
</dbReference>
<evidence type="ECO:0000313" key="8">
    <source>
        <dbReference type="Proteomes" id="UP000051686"/>
    </source>
</evidence>
<keyword evidence="3 5" id="KW-0274">FAD</keyword>
<comment type="similarity">
    <text evidence="5">Belongs to the FAD-dependent oxidoreductase 2 family. FRD/SDH subfamily.</text>
</comment>
<evidence type="ECO:0000256" key="1">
    <source>
        <dbReference type="ARBA" id="ARBA00001974"/>
    </source>
</evidence>
<comment type="cofactor">
    <cofactor evidence="1">
        <name>FAD</name>
        <dbReference type="ChEBI" id="CHEBI:57692"/>
    </cofactor>
</comment>
<evidence type="ECO:0000256" key="3">
    <source>
        <dbReference type="ARBA" id="ARBA00022827"/>
    </source>
</evidence>
<evidence type="ECO:0000259" key="6">
    <source>
        <dbReference type="Pfam" id="PF00890"/>
    </source>
</evidence>
<dbReference type="EMBL" id="AZEH01000025">
    <property type="protein sequence ID" value="KRL05393.1"/>
    <property type="molecule type" value="Genomic_DNA"/>
</dbReference>
<dbReference type="InterPro" id="IPR027477">
    <property type="entry name" value="Succ_DH/fumarate_Rdtase_cat_sf"/>
</dbReference>
<dbReference type="AlphaFoldDB" id="A0A0R1MBX4"/>
<accession>A0A0R1MBX4</accession>
<dbReference type="InterPro" id="IPR050315">
    <property type="entry name" value="FAD-oxidoreductase_2"/>
</dbReference>
<evidence type="ECO:0000256" key="2">
    <source>
        <dbReference type="ARBA" id="ARBA00022630"/>
    </source>
</evidence>
<keyword evidence="8" id="KW-1185">Reference proteome</keyword>
<evidence type="ECO:0000313" key="7">
    <source>
        <dbReference type="EMBL" id="KRL05393.1"/>
    </source>
</evidence>
<dbReference type="SUPFAM" id="SSF56425">
    <property type="entry name" value="Succinate dehydrogenase/fumarate reductase flavoprotein, catalytic domain"/>
    <property type="match status" value="1"/>
</dbReference>
<dbReference type="InterPro" id="IPR003953">
    <property type="entry name" value="FAD-dep_OxRdtase_2_FAD-bd"/>
</dbReference>
<dbReference type="Proteomes" id="UP000051686">
    <property type="component" value="Unassembled WGS sequence"/>
</dbReference>
<dbReference type="GO" id="GO:0010181">
    <property type="term" value="F:FMN binding"/>
    <property type="evidence" value="ECO:0007669"/>
    <property type="project" value="InterPro"/>
</dbReference>
<comment type="caution">
    <text evidence="7">The sequence shown here is derived from an EMBL/GenBank/DDBJ whole genome shotgun (WGS) entry which is preliminary data.</text>
</comment>
<dbReference type="PATRIC" id="fig|1423777.3.peg.824"/>
<dbReference type="Pfam" id="PF00890">
    <property type="entry name" value="FAD_binding_2"/>
    <property type="match status" value="1"/>
</dbReference>
<dbReference type="InterPro" id="IPR036188">
    <property type="entry name" value="FAD/NAD-bd_sf"/>
</dbReference>
<dbReference type="SUPFAM" id="SSF51905">
    <property type="entry name" value="FAD/NAD(P)-binding domain"/>
    <property type="match status" value="1"/>
</dbReference>
<evidence type="ECO:0000256" key="4">
    <source>
        <dbReference type="ARBA" id="ARBA00023002"/>
    </source>
</evidence>
<feature type="domain" description="FAD-dependent oxidoreductase 2 FAD-binding" evidence="6">
    <location>
        <begin position="32"/>
        <end position="456"/>
    </location>
</feature>
<sequence>MIKINKKQRRKKMAQKYTFHPADIENLKENYDLIVIGSGATGLTAAIQAKELGLNPVVLEKMEKLGGNTTRASSGMNAAETAVQLQHHIVDSYEDFYEDTFCGGGKLNNRELLRYFTSHGALAVDWLAAHKICLDDITITGGMKIKRTHRPSSMAPIGGFLITGLLKQIEKKKIPVFNNIYADELKKTGVAVTGVKAILPNGNKRTISAGAVILATGGFGASKEIIKQYRPDLTAYKTTNQPGATGDGINLAVQAGADLVDMNQIQVHPTVQQDTEHPFLIGEAVRGEGAILVDATGKRFVNELDTRKNVTKAINKLPEKKAYLILDSEIRQHVKAIDFYDHIGLVIHGDSLAQLAANIKADSDSLEKTVVSWNTYVPAKKDPDFGRKTGMDRKISQKPFFAIHIAPAVHYTMGGVRVDSKTHVLTEAGEPIAGLFAGGEVAGGLHGNNRIGGNSIAETVVFGRQAGEQAYKYIRKLKS</sequence>
<proteinExistence type="inferred from homology"/>
<organism evidence="7 8">
    <name type="scientific">Liquorilactobacillus oeni DSM 19972</name>
    <dbReference type="NCBI Taxonomy" id="1423777"/>
    <lineage>
        <taxon>Bacteria</taxon>
        <taxon>Bacillati</taxon>
        <taxon>Bacillota</taxon>
        <taxon>Bacilli</taxon>
        <taxon>Lactobacillales</taxon>
        <taxon>Lactobacillaceae</taxon>
        <taxon>Liquorilactobacillus</taxon>
    </lineage>
</organism>
<name>A0A0R1MBX4_9LACO</name>
<dbReference type="FunFam" id="3.90.700.10:FF:000007">
    <property type="entry name" value="NADH-dependent fumarate reductase"/>
    <property type="match status" value="1"/>
</dbReference>
<dbReference type="Gene3D" id="3.90.700.10">
    <property type="entry name" value="Succinate dehydrogenase/fumarate reductase flavoprotein, catalytic domain"/>
    <property type="match status" value="1"/>
</dbReference>
<dbReference type="Gene3D" id="3.50.50.60">
    <property type="entry name" value="FAD/NAD(P)-binding domain"/>
    <property type="match status" value="1"/>
</dbReference>
<reference evidence="7 8" key="1">
    <citation type="journal article" date="2015" name="Genome Announc.">
        <title>Expanding the biotechnology potential of lactobacilli through comparative genomics of 213 strains and associated genera.</title>
        <authorList>
            <person name="Sun Z."/>
            <person name="Harris H.M."/>
            <person name="McCann A."/>
            <person name="Guo C."/>
            <person name="Argimon S."/>
            <person name="Zhang W."/>
            <person name="Yang X."/>
            <person name="Jeffery I.B."/>
            <person name="Cooney J.C."/>
            <person name="Kagawa T.F."/>
            <person name="Liu W."/>
            <person name="Song Y."/>
            <person name="Salvetti E."/>
            <person name="Wrobel A."/>
            <person name="Rasinkangas P."/>
            <person name="Parkhill J."/>
            <person name="Rea M.C."/>
            <person name="O'Sullivan O."/>
            <person name="Ritari J."/>
            <person name="Douillard F.P."/>
            <person name="Paul Ross R."/>
            <person name="Yang R."/>
            <person name="Briner A.E."/>
            <person name="Felis G.E."/>
            <person name="de Vos W.M."/>
            <person name="Barrangou R."/>
            <person name="Klaenhammer T.R."/>
            <person name="Caufield P.W."/>
            <person name="Cui Y."/>
            <person name="Zhang H."/>
            <person name="O'Toole P.W."/>
        </authorList>
    </citation>
    <scope>NUCLEOTIDE SEQUENCE [LARGE SCALE GENOMIC DNA]</scope>
    <source>
        <strain evidence="7 8">DSM 19972</strain>
    </source>
</reference>
<protein>
    <submittedName>
        <fullName evidence="7">Succinate dehydrogenase</fullName>
    </submittedName>
</protein>